<name>A0A1Y6BEY4_9BACT</name>
<dbReference type="OrthoDB" id="5289096at2"/>
<dbReference type="Proteomes" id="UP000192907">
    <property type="component" value="Unassembled WGS sequence"/>
</dbReference>
<accession>A0A1Y6BEY4</accession>
<protein>
    <submittedName>
        <fullName evidence="4">Galactose oxidase, central domain</fullName>
    </submittedName>
</protein>
<reference evidence="5" key="1">
    <citation type="submission" date="2017-04" db="EMBL/GenBank/DDBJ databases">
        <authorList>
            <person name="Varghese N."/>
            <person name="Submissions S."/>
        </authorList>
    </citation>
    <scope>NUCLEOTIDE SEQUENCE [LARGE SCALE GENOMIC DNA]</scope>
    <source>
        <strain evidence="5">RKEM611</strain>
    </source>
</reference>
<evidence type="ECO:0000313" key="5">
    <source>
        <dbReference type="Proteomes" id="UP000192907"/>
    </source>
</evidence>
<dbReference type="GO" id="GO:0005737">
    <property type="term" value="C:cytoplasm"/>
    <property type="evidence" value="ECO:0007669"/>
    <property type="project" value="TreeGrafter"/>
</dbReference>
<keyword evidence="5" id="KW-1185">Reference proteome</keyword>
<dbReference type="GO" id="GO:0003682">
    <property type="term" value="F:chromatin binding"/>
    <property type="evidence" value="ECO:0007669"/>
    <property type="project" value="InterPro"/>
</dbReference>
<dbReference type="SUPFAM" id="SSF117281">
    <property type="entry name" value="Kelch motif"/>
    <property type="match status" value="2"/>
</dbReference>
<dbReference type="STRING" id="1513793.SAMN06296036_102405"/>
<evidence type="ECO:0000259" key="3">
    <source>
        <dbReference type="Pfam" id="PF24981"/>
    </source>
</evidence>
<keyword evidence="1" id="KW-0880">Kelch repeat</keyword>
<dbReference type="Pfam" id="PF24681">
    <property type="entry name" value="Kelch_KLHDC2_KLHL20_DRC7"/>
    <property type="match status" value="1"/>
</dbReference>
<keyword evidence="2" id="KW-0677">Repeat</keyword>
<dbReference type="InterPro" id="IPR056737">
    <property type="entry name" value="Beta-prop_ATRN-MKLN-like"/>
</dbReference>
<dbReference type="AlphaFoldDB" id="A0A1Y6BEY4"/>
<evidence type="ECO:0000256" key="2">
    <source>
        <dbReference type="ARBA" id="ARBA00022737"/>
    </source>
</evidence>
<sequence>MKEVSMKMMMGLIPLLGLAVGSPEGVLTGGLIGAKARAANMAVVESPYVQPGGRLGHWGVGNGGDYLRIGFARAREHAANIVSRLSAESLRTVQDEAVRTWILEKKALLAADILAAKHIWEMDAKPTCGWTVMPEPGDPVPLANPIQLSYPTCRDKVKSFYEATQLLIHESVHHFGEGEDMADKVAIAVVDAWREGRIEWLSINTDDAPSPRQKHSAVWTGDTMVVFGGYDSSQNTSLGDGAVYQPSTDSWAALPELQGLKPRHFHSAHWTGESMIVWGGYQRVDQTETWQYDGFIWNPETKAIETISKPSWWTPQSSTWVFDPRQQTVWTGDELWVWGGIDHNGVPLGGRYNPKTRQWSDLNQGHPAAPSKIAGHSMVWTGEKLIVWGGYEGVSGSTRTISQSGAIFDPSTQTWQGMNDSNAPSARAGHQAFWNGSKMIVFSGGGVSSQRELKGTGGLYNPNTDTWSSLATEMVIERVGHSAVWNGHELLVYGGRSNRLRTYFGEVYNFDPASGRWSGVNSQFTPVSRWYHTAIWTGSSLIIWGGNQGIGSDLADGGIYYP</sequence>
<feature type="domain" description="Attractin/MKLN-like beta-propeller" evidence="3">
    <location>
        <begin position="335"/>
        <end position="549"/>
    </location>
</feature>
<dbReference type="PANTHER" id="PTHR46461:SF1">
    <property type="entry name" value="KELCH DOMAIN-CONTAINING PROTEIN 3"/>
    <property type="match status" value="1"/>
</dbReference>
<gene>
    <name evidence="4" type="ORF">SAMN06296036_102405</name>
</gene>
<evidence type="ECO:0000256" key="1">
    <source>
        <dbReference type="ARBA" id="ARBA00022441"/>
    </source>
</evidence>
<dbReference type="RefSeq" id="WP_132314974.1">
    <property type="nucleotide sequence ID" value="NZ_FWZT01000002.1"/>
</dbReference>
<organism evidence="4 5">
    <name type="scientific">Pseudobacteriovorax antillogorgiicola</name>
    <dbReference type="NCBI Taxonomy" id="1513793"/>
    <lineage>
        <taxon>Bacteria</taxon>
        <taxon>Pseudomonadati</taxon>
        <taxon>Bdellovibrionota</taxon>
        <taxon>Oligoflexia</taxon>
        <taxon>Oligoflexales</taxon>
        <taxon>Pseudobacteriovoracaceae</taxon>
        <taxon>Pseudobacteriovorax</taxon>
    </lineage>
</organism>
<dbReference type="InterPro" id="IPR052637">
    <property type="entry name" value="KLHDC3-like"/>
</dbReference>
<dbReference type="EMBL" id="FWZT01000002">
    <property type="protein sequence ID" value="SME97961.1"/>
    <property type="molecule type" value="Genomic_DNA"/>
</dbReference>
<dbReference type="Gene3D" id="2.120.10.80">
    <property type="entry name" value="Kelch-type beta propeller"/>
    <property type="match status" value="2"/>
</dbReference>
<proteinExistence type="predicted"/>
<dbReference type="Pfam" id="PF24981">
    <property type="entry name" value="Beta-prop_ATRN-LZTR1"/>
    <property type="match status" value="1"/>
</dbReference>
<dbReference type="InterPro" id="IPR015915">
    <property type="entry name" value="Kelch-typ_b-propeller"/>
</dbReference>
<evidence type="ECO:0000313" key="4">
    <source>
        <dbReference type="EMBL" id="SME97961.1"/>
    </source>
</evidence>
<dbReference type="PANTHER" id="PTHR46461">
    <property type="entry name" value="KELCH DOMAIN-CONTAINING PROTEIN 3"/>
    <property type="match status" value="1"/>
</dbReference>